<feature type="domain" description="Ig-like" evidence="1">
    <location>
        <begin position="28"/>
        <end position="113"/>
    </location>
</feature>
<reference evidence="2" key="2">
    <citation type="journal article" date="2023" name="Science">
        <title>Genomic signatures of disease resistance in endangered staghorn corals.</title>
        <authorList>
            <person name="Vollmer S.V."/>
            <person name="Selwyn J.D."/>
            <person name="Despard B.A."/>
            <person name="Roesel C.L."/>
        </authorList>
    </citation>
    <scope>NUCLEOTIDE SEQUENCE</scope>
    <source>
        <strain evidence="2">K2</strain>
    </source>
</reference>
<evidence type="ECO:0000259" key="1">
    <source>
        <dbReference type="PROSITE" id="PS50835"/>
    </source>
</evidence>
<dbReference type="InterPro" id="IPR036179">
    <property type="entry name" value="Ig-like_dom_sf"/>
</dbReference>
<name>A0AAD9QMG6_ACRCE</name>
<dbReference type="Pfam" id="PF00047">
    <property type="entry name" value="ig"/>
    <property type="match status" value="1"/>
</dbReference>
<proteinExistence type="predicted"/>
<dbReference type="InterPro" id="IPR007110">
    <property type="entry name" value="Ig-like_dom"/>
</dbReference>
<dbReference type="Proteomes" id="UP001249851">
    <property type="component" value="Unassembled WGS sequence"/>
</dbReference>
<feature type="non-terminal residue" evidence="2">
    <location>
        <position position="1"/>
    </location>
</feature>
<dbReference type="CDD" id="cd00096">
    <property type="entry name" value="Ig"/>
    <property type="match status" value="1"/>
</dbReference>
<dbReference type="EMBL" id="JARQWQ010000024">
    <property type="protein sequence ID" value="KAK2563966.1"/>
    <property type="molecule type" value="Genomic_DNA"/>
</dbReference>
<gene>
    <name evidence="2" type="ORF">P5673_012985</name>
</gene>
<dbReference type="InterPro" id="IPR013151">
    <property type="entry name" value="Immunoglobulin_dom"/>
</dbReference>
<protein>
    <recommendedName>
        <fullName evidence="1">Ig-like domain-containing protein</fullName>
    </recommendedName>
</protein>
<comment type="caution">
    <text evidence="2">The sequence shown here is derived from an EMBL/GenBank/DDBJ whole genome shotgun (WGS) entry which is preliminary data.</text>
</comment>
<evidence type="ECO:0000313" key="3">
    <source>
        <dbReference type="Proteomes" id="UP001249851"/>
    </source>
</evidence>
<dbReference type="PROSITE" id="PS50835">
    <property type="entry name" value="IG_LIKE"/>
    <property type="match status" value="1"/>
</dbReference>
<dbReference type="SUPFAM" id="SSF48726">
    <property type="entry name" value="Immunoglobulin"/>
    <property type="match status" value="1"/>
</dbReference>
<keyword evidence="3" id="KW-1185">Reference proteome</keyword>
<dbReference type="AlphaFoldDB" id="A0AAD9QMG6"/>
<dbReference type="InterPro" id="IPR013783">
    <property type="entry name" value="Ig-like_fold"/>
</dbReference>
<dbReference type="InterPro" id="IPR003599">
    <property type="entry name" value="Ig_sub"/>
</dbReference>
<evidence type="ECO:0000313" key="2">
    <source>
        <dbReference type="EMBL" id="KAK2563966.1"/>
    </source>
</evidence>
<accession>A0AAD9QMG6</accession>
<sequence length="168" mass="19461">MPGLHFNSQLIESKDQRTNSQITLTVTPNRGNVYVEFNKTLTLNCSISQPTYGLLPEQLIWQHNNSWKPNVTYVLNNRTVQLRMNYVRDDDAGLYRCVVFYNVSKFIHSHEIRVLVGVKCSSPVGLSATFEEDRMKVSWRPSPLVWPNYHNDVLYFIFYNGTDILTGN</sequence>
<dbReference type="SMART" id="SM00409">
    <property type="entry name" value="IG"/>
    <property type="match status" value="1"/>
</dbReference>
<reference evidence="2" key="1">
    <citation type="journal article" date="2023" name="G3 (Bethesda)">
        <title>Whole genome assembly and annotation of the endangered Caribbean coral Acropora cervicornis.</title>
        <authorList>
            <person name="Selwyn J.D."/>
            <person name="Vollmer S.V."/>
        </authorList>
    </citation>
    <scope>NUCLEOTIDE SEQUENCE</scope>
    <source>
        <strain evidence="2">K2</strain>
    </source>
</reference>
<organism evidence="2 3">
    <name type="scientific">Acropora cervicornis</name>
    <name type="common">Staghorn coral</name>
    <dbReference type="NCBI Taxonomy" id="6130"/>
    <lineage>
        <taxon>Eukaryota</taxon>
        <taxon>Metazoa</taxon>
        <taxon>Cnidaria</taxon>
        <taxon>Anthozoa</taxon>
        <taxon>Hexacorallia</taxon>
        <taxon>Scleractinia</taxon>
        <taxon>Astrocoeniina</taxon>
        <taxon>Acroporidae</taxon>
        <taxon>Acropora</taxon>
    </lineage>
</organism>
<dbReference type="Gene3D" id="2.60.40.10">
    <property type="entry name" value="Immunoglobulins"/>
    <property type="match status" value="1"/>
</dbReference>